<organism evidence="3 4">
    <name type="scientific">Actinoplanes italicus</name>
    <dbReference type="NCBI Taxonomy" id="113567"/>
    <lineage>
        <taxon>Bacteria</taxon>
        <taxon>Bacillati</taxon>
        <taxon>Actinomycetota</taxon>
        <taxon>Actinomycetes</taxon>
        <taxon>Micromonosporales</taxon>
        <taxon>Micromonosporaceae</taxon>
        <taxon>Actinoplanes</taxon>
    </lineage>
</organism>
<dbReference type="AlphaFoldDB" id="A0A2T0JYB2"/>
<dbReference type="InterPro" id="IPR036388">
    <property type="entry name" value="WH-like_DNA-bd_sf"/>
</dbReference>
<comment type="caution">
    <text evidence="3">The sequence shown here is derived from an EMBL/GenBank/DDBJ whole genome shotgun (WGS) entry which is preliminary data.</text>
</comment>
<evidence type="ECO:0000313" key="4">
    <source>
        <dbReference type="Proteomes" id="UP000239415"/>
    </source>
</evidence>
<dbReference type="PANTHER" id="PTHR33169">
    <property type="entry name" value="PADR-FAMILY TRANSCRIPTIONAL REGULATOR"/>
    <property type="match status" value="1"/>
</dbReference>
<evidence type="ECO:0000259" key="2">
    <source>
        <dbReference type="Pfam" id="PF03551"/>
    </source>
</evidence>
<sequence>MTMDATLSGHLQELRRGTVVVASLTVLREPGYGYSLLETLSAAGFEVEANTLYPLLRRLESQGLLTSSWNTDEARPRKFYRTTEQGDAIAAALRGEWMRLDKAIGDLDTPDSGPGGDAADGTRDHTPGGTSSGSE</sequence>
<name>A0A2T0JYB2_9ACTN</name>
<feature type="region of interest" description="Disordered" evidence="1">
    <location>
        <begin position="104"/>
        <end position="135"/>
    </location>
</feature>
<protein>
    <submittedName>
        <fullName evidence="3">PadR family transcriptional regulator</fullName>
    </submittedName>
</protein>
<dbReference type="PANTHER" id="PTHR33169:SF14">
    <property type="entry name" value="TRANSCRIPTIONAL REGULATOR RV3488"/>
    <property type="match status" value="1"/>
</dbReference>
<dbReference type="InterPro" id="IPR052509">
    <property type="entry name" value="Metal_resp_DNA-bind_regulator"/>
</dbReference>
<proteinExistence type="predicted"/>
<evidence type="ECO:0000313" key="3">
    <source>
        <dbReference type="EMBL" id="PRX13854.1"/>
    </source>
</evidence>
<keyword evidence="4" id="KW-1185">Reference proteome</keyword>
<dbReference type="EMBL" id="PVMZ01000024">
    <property type="protein sequence ID" value="PRX13854.1"/>
    <property type="molecule type" value="Genomic_DNA"/>
</dbReference>
<dbReference type="InterPro" id="IPR005149">
    <property type="entry name" value="Tscrpt_reg_PadR_N"/>
</dbReference>
<dbReference type="Gene3D" id="1.10.10.10">
    <property type="entry name" value="Winged helix-like DNA-binding domain superfamily/Winged helix DNA-binding domain"/>
    <property type="match status" value="1"/>
</dbReference>
<dbReference type="SUPFAM" id="SSF46785">
    <property type="entry name" value="Winged helix' DNA-binding domain"/>
    <property type="match status" value="1"/>
</dbReference>
<evidence type="ECO:0000256" key="1">
    <source>
        <dbReference type="SAM" id="MobiDB-lite"/>
    </source>
</evidence>
<feature type="domain" description="Transcription regulator PadR N-terminal" evidence="2">
    <location>
        <begin position="26"/>
        <end position="88"/>
    </location>
</feature>
<dbReference type="InterPro" id="IPR036390">
    <property type="entry name" value="WH_DNA-bd_sf"/>
</dbReference>
<dbReference type="Proteomes" id="UP000239415">
    <property type="component" value="Unassembled WGS sequence"/>
</dbReference>
<reference evidence="3 4" key="1">
    <citation type="submission" date="2018-03" db="EMBL/GenBank/DDBJ databases">
        <title>Genomic Encyclopedia of Archaeal and Bacterial Type Strains, Phase II (KMG-II): from individual species to whole genera.</title>
        <authorList>
            <person name="Goeker M."/>
        </authorList>
    </citation>
    <scope>NUCLEOTIDE SEQUENCE [LARGE SCALE GENOMIC DNA]</scope>
    <source>
        <strain evidence="3 4">DSM 43146</strain>
    </source>
</reference>
<dbReference type="Pfam" id="PF03551">
    <property type="entry name" value="PadR"/>
    <property type="match status" value="1"/>
</dbReference>
<gene>
    <name evidence="3" type="ORF">CLV67_12443</name>
</gene>
<accession>A0A2T0JYB2</accession>